<proteinExistence type="inferred from homology"/>
<keyword evidence="2" id="KW-0547">Nucleotide-binding</keyword>
<dbReference type="Proteomes" id="UP000649753">
    <property type="component" value="Unassembled WGS sequence"/>
</dbReference>
<keyword evidence="5 7" id="KW-0456">Lyase</keyword>
<dbReference type="GO" id="GO:0046677">
    <property type="term" value="P:response to antibiotic"/>
    <property type="evidence" value="ECO:0007669"/>
    <property type="project" value="UniProtKB-KW"/>
</dbReference>
<comment type="subunit">
    <text evidence="7">Monomer.</text>
</comment>
<organism evidence="9 10">
    <name type="scientific">Plantactinospora soyae</name>
    <dbReference type="NCBI Taxonomy" id="1544732"/>
    <lineage>
        <taxon>Bacteria</taxon>
        <taxon>Bacillati</taxon>
        <taxon>Actinomycetota</taxon>
        <taxon>Actinomycetes</taxon>
        <taxon>Micromonosporales</taxon>
        <taxon>Micromonosporaceae</taxon>
        <taxon>Plantactinospora</taxon>
    </lineage>
</organism>
<evidence type="ECO:0000256" key="7">
    <source>
        <dbReference type="HAMAP-Rule" id="MF_01282"/>
    </source>
</evidence>
<dbReference type="Gene3D" id="2.130.10.10">
    <property type="entry name" value="YVTN repeat-like/Quinoprotein amine dehydrogenase"/>
    <property type="match status" value="1"/>
</dbReference>
<dbReference type="RefSeq" id="WP_192765418.1">
    <property type="nucleotide sequence ID" value="NZ_JADBEB010000001.1"/>
</dbReference>
<sequence>MPTQISLHAVTRTYGDRTVLDAVTCTVAPGERAGIIGENGSGKSTLLRLLAGREKPDEGQVTVVATAGVGYLGQEAPLPTYLRVRQVIDGALAELRAIEARLRELEPLLADGDPRQLTEYGELATVFELRGGYQADARVARTLHALGLAGVDHDRRLDSLSGGEQARLHLAAVLAAGSEVLLLDEPTNHLSPGLVEELEAALADHPGALLVVSHDRRLRQRWRGEYRAMTDGRLHVPRSRFRGSRPEEGKAMRRDVPLSIQEIPVSESDAGPYGITAGPDGALWSTLVHAGKIVRLTVDGQVDSYPLDDPACGPSVITSGPDGALWFTRFRDHRIGRITARGEVTSYPVPTPDCGPYGITTGPDGALWFTEMNTDRIGRISTDGTVTEYPLPTSGGLPSAITAGPDGALWFTLNQANSIGRLGLDGVPALYPLPTPGAAPVGITAGSDGALWFVEIGAGQLGRITPDGRIQEFPLPDRAARPHAIIADPAGGCWFTEWGANRVGRVTVEGEIQGYDLPTPGSEPHGITVGPDGAVWVALEIGSIARLAS</sequence>
<dbReference type="InterPro" id="IPR011217">
    <property type="entry name" value="Vgb_bact"/>
</dbReference>
<dbReference type="GO" id="GO:0016835">
    <property type="term" value="F:carbon-oxygen lyase activity"/>
    <property type="evidence" value="ECO:0007669"/>
    <property type="project" value="UniProtKB-UniRule"/>
</dbReference>
<evidence type="ECO:0000256" key="6">
    <source>
        <dbReference type="ARBA" id="ARBA00023251"/>
    </source>
</evidence>
<dbReference type="HAMAP" id="MF_01282">
    <property type="entry name" value="VirginiamycinB_lyase"/>
    <property type="match status" value="1"/>
</dbReference>
<dbReference type="Gene3D" id="3.40.50.300">
    <property type="entry name" value="P-loop containing nucleotide triphosphate hydrolases"/>
    <property type="match status" value="1"/>
</dbReference>
<dbReference type="GO" id="GO:0005524">
    <property type="term" value="F:ATP binding"/>
    <property type="evidence" value="ECO:0007669"/>
    <property type="project" value="UniProtKB-KW"/>
</dbReference>
<feature type="active site" description="Proton acceptor" evidence="7">
    <location>
        <position position="525"/>
    </location>
</feature>
<comment type="cofactor">
    <cofactor evidence="7">
        <name>Mg(2+)</name>
        <dbReference type="ChEBI" id="CHEBI:18420"/>
    </cofactor>
</comment>
<dbReference type="InterPro" id="IPR051344">
    <property type="entry name" value="Vgb"/>
</dbReference>
<keyword evidence="3" id="KW-0067">ATP-binding</keyword>
<dbReference type="CDD" id="cd03221">
    <property type="entry name" value="ABCF_EF-3"/>
    <property type="match status" value="1"/>
</dbReference>
<dbReference type="InterPro" id="IPR027417">
    <property type="entry name" value="P-loop_NTPase"/>
</dbReference>
<comment type="caution">
    <text evidence="9">The sequence shown here is derived from an EMBL/GenBank/DDBJ whole genome shotgun (WGS) entry which is preliminary data.</text>
</comment>
<dbReference type="EC" id="4.2.99.-" evidence="7"/>
<keyword evidence="6 7" id="KW-0046">Antibiotic resistance</keyword>
<dbReference type="SMART" id="SM00382">
    <property type="entry name" value="AAA"/>
    <property type="match status" value="1"/>
</dbReference>
<comment type="function">
    <text evidence="7">Inactivates the type B streptogramin antibiotics by linearizing the lactone ring at the ester linkage, generating a free phenylglycine carboxylate and converting the threonyl moiety into 2-amino-butenoic acid.</text>
</comment>
<name>A0A927M662_9ACTN</name>
<reference evidence="9" key="1">
    <citation type="submission" date="2020-10" db="EMBL/GenBank/DDBJ databases">
        <title>Sequencing the genomes of 1000 actinobacteria strains.</title>
        <authorList>
            <person name="Klenk H.-P."/>
        </authorList>
    </citation>
    <scope>NUCLEOTIDE SEQUENCE</scope>
    <source>
        <strain evidence="9">DSM 46832</strain>
    </source>
</reference>
<dbReference type="SUPFAM" id="SSF63829">
    <property type="entry name" value="Calcium-dependent phosphotriesterase"/>
    <property type="match status" value="1"/>
</dbReference>
<dbReference type="PROSITE" id="PS50893">
    <property type="entry name" value="ABC_TRANSPORTER_2"/>
    <property type="match status" value="1"/>
</dbReference>
<dbReference type="GO" id="GO:0016887">
    <property type="term" value="F:ATP hydrolysis activity"/>
    <property type="evidence" value="ECO:0007669"/>
    <property type="project" value="InterPro"/>
</dbReference>
<dbReference type="InterPro" id="IPR003593">
    <property type="entry name" value="AAA+_ATPase"/>
</dbReference>
<feature type="binding site" evidence="7">
    <location>
        <position position="483"/>
    </location>
    <ligand>
        <name>substrate</name>
    </ligand>
</feature>
<dbReference type="GO" id="GO:0000287">
    <property type="term" value="F:magnesium ion binding"/>
    <property type="evidence" value="ECO:0007669"/>
    <property type="project" value="InterPro"/>
</dbReference>
<evidence type="ECO:0000256" key="5">
    <source>
        <dbReference type="ARBA" id="ARBA00023239"/>
    </source>
</evidence>
<evidence type="ECO:0000256" key="1">
    <source>
        <dbReference type="ARBA" id="ARBA00022723"/>
    </source>
</evidence>
<dbReference type="PANTHER" id="PTHR40274">
    <property type="entry name" value="VIRGINIAMYCIN B LYASE"/>
    <property type="match status" value="1"/>
</dbReference>
<dbReference type="SUPFAM" id="SSF52540">
    <property type="entry name" value="P-loop containing nucleoside triphosphate hydrolases"/>
    <property type="match status" value="1"/>
</dbReference>
<dbReference type="Pfam" id="PF24684">
    <property type="entry name" value="Vgb_lyase"/>
    <property type="match status" value="1"/>
</dbReference>
<dbReference type="PANTHER" id="PTHR40274:SF3">
    <property type="entry name" value="VIRGINIAMYCIN B LYASE"/>
    <property type="match status" value="1"/>
</dbReference>
<feature type="binding site" evidence="7">
    <location>
        <position position="540"/>
    </location>
    <ligand>
        <name>Mg(2+)</name>
        <dbReference type="ChEBI" id="CHEBI:18420"/>
    </ligand>
</feature>
<dbReference type="GO" id="GO:0017001">
    <property type="term" value="P:antibiotic catabolic process"/>
    <property type="evidence" value="ECO:0007669"/>
    <property type="project" value="UniProtKB-UniRule"/>
</dbReference>
<comment type="similarity">
    <text evidence="7">Belongs to the Vgb family.</text>
</comment>
<dbReference type="GO" id="GO:0030288">
    <property type="term" value="C:outer membrane-bounded periplasmic space"/>
    <property type="evidence" value="ECO:0007669"/>
    <property type="project" value="TreeGrafter"/>
</dbReference>
<accession>A0A927M662</accession>
<feature type="domain" description="ABC transporter" evidence="8">
    <location>
        <begin position="5"/>
        <end position="256"/>
    </location>
</feature>
<gene>
    <name evidence="7" type="primary">vgb</name>
    <name evidence="9" type="ORF">H4W31_000823</name>
</gene>
<keyword evidence="4 7" id="KW-0460">Magnesium</keyword>
<dbReference type="InterPro" id="IPR003439">
    <property type="entry name" value="ABC_transporter-like_ATP-bd"/>
</dbReference>
<dbReference type="AlphaFoldDB" id="A0A927M662"/>
<dbReference type="EMBL" id="JADBEB010000001">
    <property type="protein sequence ID" value="MBE1485185.1"/>
    <property type="molecule type" value="Genomic_DNA"/>
</dbReference>
<protein>
    <recommendedName>
        <fullName evidence="7">Virginiamycin B lyase</fullName>
        <ecNumber evidence="7">4.2.99.-</ecNumber>
    </recommendedName>
    <alternativeName>
        <fullName evidence="7">Streptogramin B lyase</fullName>
    </alternativeName>
</protein>
<evidence type="ECO:0000313" key="10">
    <source>
        <dbReference type="Proteomes" id="UP000649753"/>
    </source>
</evidence>
<dbReference type="InterPro" id="IPR015943">
    <property type="entry name" value="WD40/YVTN_repeat-like_dom_sf"/>
</dbReference>
<evidence type="ECO:0000256" key="2">
    <source>
        <dbReference type="ARBA" id="ARBA00022741"/>
    </source>
</evidence>
<evidence type="ECO:0000313" key="9">
    <source>
        <dbReference type="EMBL" id="MBE1485185.1"/>
    </source>
</evidence>
<evidence type="ECO:0000259" key="8">
    <source>
        <dbReference type="PROSITE" id="PS50893"/>
    </source>
</evidence>
<feature type="binding site" evidence="7">
    <location>
        <position position="523"/>
    </location>
    <ligand>
        <name>Mg(2+)</name>
        <dbReference type="ChEBI" id="CHEBI:18420"/>
    </ligand>
</feature>
<evidence type="ECO:0000256" key="3">
    <source>
        <dbReference type="ARBA" id="ARBA00022840"/>
    </source>
</evidence>
<keyword evidence="1 7" id="KW-0479">Metal-binding</keyword>
<evidence type="ECO:0000256" key="4">
    <source>
        <dbReference type="ARBA" id="ARBA00022842"/>
    </source>
</evidence>
<dbReference type="Pfam" id="PF00005">
    <property type="entry name" value="ABC_tran"/>
    <property type="match status" value="1"/>
</dbReference>
<keyword evidence="10" id="KW-1185">Reference proteome</keyword>